<evidence type="ECO:0000313" key="2">
    <source>
        <dbReference type="Proteomes" id="UP001160148"/>
    </source>
</evidence>
<dbReference type="AlphaFoldDB" id="A0AAV0VUB3"/>
<reference evidence="1 2" key="1">
    <citation type="submission" date="2023-01" db="EMBL/GenBank/DDBJ databases">
        <authorList>
            <person name="Whitehead M."/>
        </authorList>
    </citation>
    <scope>NUCLEOTIDE SEQUENCE [LARGE SCALE GENOMIC DNA]</scope>
</reference>
<organism evidence="1 2">
    <name type="scientific">Macrosiphum euphorbiae</name>
    <name type="common">potato aphid</name>
    <dbReference type="NCBI Taxonomy" id="13131"/>
    <lineage>
        <taxon>Eukaryota</taxon>
        <taxon>Metazoa</taxon>
        <taxon>Ecdysozoa</taxon>
        <taxon>Arthropoda</taxon>
        <taxon>Hexapoda</taxon>
        <taxon>Insecta</taxon>
        <taxon>Pterygota</taxon>
        <taxon>Neoptera</taxon>
        <taxon>Paraneoptera</taxon>
        <taxon>Hemiptera</taxon>
        <taxon>Sternorrhyncha</taxon>
        <taxon>Aphidomorpha</taxon>
        <taxon>Aphidoidea</taxon>
        <taxon>Aphididae</taxon>
        <taxon>Macrosiphini</taxon>
        <taxon>Macrosiphum</taxon>
    </lineage>
</organism>
<accession>A0AAV0VUB3</accession>
<gene>
    <name evidence="1" type="ORF">MEUPH1_LOCUS4515</name>
</gene>
<dbReference type="Proteomes" id="UP001160148">
    <property type="component" value="Unassembled WGS sequence"/>
</dbReference>
<evidence type="ECO:0008006" key="3">
    <source>
        <dbReference type="Google" id="ProtNLM"/>
    </source>
</evidence>
<name>A0AAV0VUB3_9HEMI</name>
<comment type="caution">
    <text evidence="1">The sequence shown here is derived from an EMBL/GenBank/DDBJ whole genome shotgun (WGS) entry which is preliminary data.</text>
</comment>
<evidence type="ECO:0000313" key="1">
    <source>
        <dbReference type="EMBL" id="CAI6347763.1"/>
    </source>
</evidence>
<proteinExistence type="predicted"/>
<dbReference type="EMBL" id="CARXXK010000001">
    <property type="protein sequence ID" value="CAI6347763.1"/>
    <property type="molecule type" value="Genomic_DNA"/>
</dbReference>
<protein>
    <recommendedName>
        <fullName evidence="3">Translocon at the inner envelope membrane of chloroplasts 214</fullName>
    </recommendedName>
</protein>
<sequence>MSLRRLEKIEASNKREEINRVVSKRRLRQTNNSLERVSEMRIIWVDTGRKTSWLTLPIFIPIFQLIELRGYGKSVKNYNISTIIILCFSVDPTSISSTSD</sequence>
<keyword evidence="2" id="KW-1185">Reference proteome</keyword>